<organism evidence="2 3">
    <name type="scientific">Anaerococcus hydrogenalis DSM 7454</name>
    <dbReference type="NCBI Taxonomy" id="561177"/>
    <lineage>
        <taxon>Bacteria</taxon>
        <taxon>Bacillati</taxon>
        <taxon>Bacillota</taxon>
        <taxon>Tissierellia</taxon>
        <taxon>Tissierellales</taxon>
        <taxon>Peptoniphilaceae</taxon>
        <taxon>Anaerococcus</taxon>
    </lineage>
</organism>
<comment type="caution">
    <text evidence="2">The sequence shown here is derived from an EMBL/GenBank/DDBJ whole genome shotgun (WGS) entry which is preliminary data.</text>
</comment>
<gene>
    <name evidence="2" type="ORF">ANHYDRO_01053</name>
</gene>
<dbReference type="AlphaFoldDB" id="B6W902"/>
<dbReference type="Proteomes" id="UP000005451">
    <property type="component" value="Unassembled WGS sequence"/>
</dbReference>
<evidence type="ECO:0000313" key="2">
    <source>
        <dbReference type="EMBL" id="EEB36107.1"/>
    </source>
</evidence>
<reference evidence="2 3" key="2">
    <citation type="submission" date="2008-10" db="EMBL/GenBank/DDBJ databases">
        <title>Draft genome sequence of Anaerococcus hydrogenalis (DSM 7454).</title>
        <authorList>
            <person name="Sudarsanam P."/>
            <person name="Ley R."/>
            <person name="Guruge J."/>
            <person name="Turnbaugh P.J."/>
            <person name="Mahowald M."/>
            <person name="Liep D."/>
            <person name="Gordon J."/>
        </authorList>
    </citation>
    <scope>NUCLEOTIDE SEQUENCE [LARGE SCALE GENOMIC DNA]</scope>
    <source>
        <strain evidence="2 3">DSM 7454</strain>
    </source>
</reference>
<name>B6W902_9FIRM</name>
<evidence type="ECO:0000313" key="3">
    <source>
        <dbReference type="Proteomes" id="UP000005451"/>
    </source>
</evidence>
<dbReference type="EMBL" id="ABXA01000027">
    <property type="protein sequence ID" value="EEB36107.1"/>
    <property type="molecule type" value="Genomic_DNA"/>
</dbReference>
<dbReference type="STRING" id="561177.ANHYDRO_01053"/>
<dbReference type="RefSeq" id="WP_004814086.1">
    <property type="nucleotide sequence ID" value="NZ_ABXA01000027.1"/>
</dbReference>
<reference evidence="2 3" key="1">
    <citation type="submission" date="2008-09" db="EMBL/GenBank/DDBJ databases">
        <authorList>
            <person name="Fulton L."/>
            <person name="Clifton S."/>
            <person name="Fulton B."/>
            <person name="Xu J."/>
            <person name="Minx P."/>
            <person name="Pepin K.H."/>
            <person name="Johnson M."/>
            <person name="Thiruvilangam P."/>
            <person name="Bhonagiri V."/>
            <person name="Nash W.E."/>
            <person name="Mardis E.R."/>
            <person name="Wilson R.K."/>
        </authorList>
    </citation>
    <scope>NUCLEOTIDE SEQUENCE [LARGE SCALE GENOMIC DNA]</scope>
    <source>
        <strain evidence="2 3">DSM 7454</strain>
    </source>
</reference>
<proteinExistence type="predicted"/>
<protein>
    <submittedName>
        <fullName evidence="2">Uncharacterized protein</fullName>
    </submittedName>
</protein>
<sequence>MDKELIDLGIRLGELAFVNTTSFVSTKIKSFKNEKDIQKLKNNYEEIINQLLDEKQEAIRIAQAYREEVENTNISDDKIDYLHNTVAKALKVLDSYSGDKEMEVTDIVKLIDKDVLKTMQLLGFNYKDAIGQPLTDLCKDYINSKSISNSYQNKEN</sequence>
<feature type="coiled-coil region" evidence="1">
    <location>
        <begin position="34"/>
        <end position="72"/>
    </location>
</feature>
<keyword evidence="1" id="KW-0175">Coiled coil</keyword>
<accession>B6W902</accession>
<evidence type="ECO:0000256" key="1">
    <source>
        <dbReference type="SAM" id="Coils"/>
    </source>
</evidence>
<dbReference type="eggNOG" id="ENOG5032BAK">
    <property type="taxonomic scope" value="Bacteria"/>
</dbReference>